<accession>A0ABR0DW99</accession>
<reference evidence="9 10" key="1">
    <citation type="journal article" date="2023" name="bioRxiv">
        <title>Genome report: Whole genome sequence and annotation of Penstemon davidsonii.</title>
        <authorList>
            <person name="Ostevik K.L."/>
            <person name="Alabady M."/>
            <person name="Zhang M."/>
            <person name="Rausher M.D."/>
        </authorList>
    </citation>
    <scope>NUCLEOTIDE SEQUENCE [LARGE SCALE GENOMIC DNA]</scope>
    <source>
        <strain evidence="9">DNT005</strain>
        <tissue evidence="9">Whole leaf</tissue>
    </source>
</reference>
<gene>
    <name evidence="9" type="ORF">RD792_017683</name>
</gene>
<dbReference type="InterPro" id="IPR000996">
    <property type="entry name" value="Clathrin_L-chain"/>
</dbReference>
<proteinExistence type="inferred from homology"/>
<comment type="similarity">
    <text evidence="3 7">Belongs to the clathrin light chain family.</text>
</comment>
<protein>
    <recommendedName>
        <fullName evidence="7">Clathrin light chain</fullName>
    </recommendedName>
</protein>
<dbReference type="PANTHER" id="PTHR10639:SF37">
    <property type="entry name" value="CLATHRIN LIGHT CHAIN"/>
    <property type="match status" value="1"/>
</dbReference>
<comment type="subcellular location">
    <subcellularLocation>
        <location evidence="2 7">Cytoplasmic vesicle membrane</location>
        <topology evidence="2 7">Peripheral membrane protein</topology>
        <orientation evidence="2 7">Cytoplasmic side</orientation>
    </subcellularLocation>
    <subcellularLocation>
        <location evidence="7">Membrane</location>
        <location evidence="7">Coated pit</location>
        <topology evidence="7">Peripheral membrane protein</topology>
        <orientation evidence="7">Cytoplasmic side</orientation>
    </subcellularLocation>
    <text evidence="7">Cytoplasmic face of coated pits and vesicles.</text>
</comment>
<evidence type="ECO:0000256" key="2">
    <source>
        <dbReference type="ARBA" id="ARBA00004180"/>
    </source>
</evidence>
<feature type="region of interest" description="Disordered" evidence="8">
    <location>
        <begin position="1"/>
        <end position="32"/>
    </location>
</feature>
<organism evidence="9 10">
    <name type="scientific">Penstemon davidsonii</name>
    <dbReference type="NCBI Taxonomy" id="160366"/>
    <lineage>
        <taxon>Eukaryota</taxon>
        <taxon>Viridiplantae</taxon>
        <taxon>Streptophyta</taxon>
        <taxon>Embryophyta</taxon>
        <taxon>Tracheophyta</taxon>
        <taxon>Spermatophyta</taxon>
        <taxon>Magnoliopsida</taxon>
        <taxon>eudicotyledons</taxon>
        <taxon>Gunneridae</taxon>
        <taxon>Pentapetalae</taxon>
        <taxon>asterids</taxon>
        <taxon>lamiids</taxon>
        <taxon>Lamiales</taxon>
        <taxon>Plantaginaceae</taxon>
        <taxon>Cheloneae</taxon>
        <taxon>Penstemon</taxon>
    </lineage>
</organism>
<sequence length="185" mass="21112">MSADFSGGELPDNGPILPPPAEMESEEGSALREWRRENAIRLEEKEKMEKEMVKEIIAKADEFKAEYYEKLNIKCEKSRTVNREKEKLFLDSRVKFHAHADKSYWKAIGELIPNEVPIIEKKGKKEKTASVVVIQGPKPGKPTDLSRMRQVLVKLKHKPPLHMVPRKDAIARETTPQAVSSVVEK</sequence>
<evidence type="ECO:0000256" key="8">
    <source>
        <dbReference type="SAM" id="MobiDB-lite"/>
    </source>
</evidence>
<evidence type="ECO:0000256" key="7">
    <source>
        <dbReference type="RuleBase" id="RU363137"/>
    </source>
</evidence>
<evidence type="ECO:0000256" key="4">
    <source>
        <dbReference type="ARBA" id="ARBA00023136"/>
    </source>
</evidence>
<comment type="function">
    <text evidence="1 7">Clathrin is the major protein of the polyhedral coat of coated pits and vesicles.</text>
</comment>
<keyword evidence="5 7" id="KW-0168">Coated pit</keyword>
<evidence type="ECO:0000256" key="6">
    <source>
        <dbReference type="ARBA" id="ARBA00023329"/>
    </source>
</evidence>
<name>A0ABR0DW99_9LAMI</name>
<evidence type="ECO:0000256" key="1">
    <source>
        <dbReference type="ARBA" id="ARBA00003913"/>
    </source>
</evidence>
<keyword evidence="4 7" id="KW-0472">Membrane</keyword>
<evidence type="ECO:0000256" key="3">
    <source>
        <dbReference type="ARBA" id="ARBA00005263"/>
    </source>
</evidence>
<feature type="region of interest" description="Disordered" evidence="8">
    <location>
        <begin position="163"/>
        <end position="185"/>
    </location>
</feature>
<keyword evidence="6 7" id="KW-0968">Cytoplasmic vesicle</keyword>
<feature type="compositionally biased region" description="Polar residues" evidence="8">
    <location>
        <begin position="174"/>
        <end position="185"/>
    </location>
</feature>
<evidence type="ECO:0000313" key="10">
    <source>
        <dbReference type="Proteomes" id="UP001291926"/>
    </source>
</evidence>
<dbReference type="Pfam" id="PF01086">
    <property type="entry name" value="Clathrin_lg_ch"/>
    <property type="match status" value="1"/>
</dbReference>
<keyword evidence="10" id="KW-1185">Reference proteome</keyword>
<dbReference type="Proteomes" id="UP001291926">
    <property type="component" value="Unassembled WGS sequence"/>
</dbReference>
<evidence type="ECO:0000313" key="9">
    <source>
        <dbReference type="EMBL" id="KAK4493417.1"/>
    </source>
</evidence>
<dbReference type="PANTHER" id="PTHR10639">
    <property type="entry name" value="CLATHRIN LIGHT CHAIN"/>
    <property type="match status" value="1"/>
</dbReference>
<comment type="caution">
    <text evidence="9">The sequence shown here is derived from an EMBL/GenBank/DDBJ whole genome shotgun (WGS) entry which is preliminary data.</text>
</comment>
<dbReference type="EMBL" id="JAYDYQ010000297">
    <property type="protein sequence ID" value="KAK4493417.1"/>
    <property type="molecule type" value="Genomic_DNA"/>
</dbReference>
<evidence type="ECO:0000256" key="5">
    <source>
        <dbReference type="ARBA" id="ARBA00023176"/>
    </source>
</evidence>